<keyword evidence="2" id="KW-1003">Cell membrane</keyword>
<dbReference type="EMBL" id="NGKA01000033">
    <property type="protein sequence ID" value="RSU08873.1"/>
    <property type="molecule type" value="Genomic_DNA"/>
</dbReference>
<protein>
    <submittedName>
        <fullName evidence="9">Permease</fullName>
    </submittedName>
</protein>
<dbReference type="GO" id="GO:0005886">
    <property type="term" value="C:plasma membrane"/>
    <property type="evidence" value="ECO:0007669"/>
    <property type="project" value="UniProtKB-SubCell"/>
</dbReference>
<evidence type="ECO:0000313" key="9">
    <source>
        <dbReference type="EMBL" id="RSU08873.1"/>
    </source>
</evidence>
<name>A0A430ALR8_9ENTE</name>
<evidence type="ECO:0000256" key="3">
    <source>
        <dbReference type="ARBA" id="ARBA00022692"/>
    </source>
</evidence>
<gene>
    <name evidence="9" type="ORF">CBF29_13020</name>
</gene>
<feature type="transmembrane region" description="Helical" evidence="7">
    <location>
        <begin position="839"/>
        <end position="856"/>
    </location>
</feature>
<sequence length="876" mass="99171">MKIMNEYTYSQIKKNKRQTISILIAITIASALLCSICIFSHSFWKGKINDTIGKTGDWHGELWEATTGSDLKKVEDNPEIEATMIKGQWVTAKLDSTKRPYYLMRGADKQFWHDMNFKNTIIEGRLPEKEGEMVVSKLFFIENPSYKVGDQLTLPIGNRMLEGKELQTNEYKKEGEYFQQVATKDYTIVGNLDISGGSAFPGYIAMDYLEKSKIQPADDLTIYMRFKKPSTIYKNLPLVAESVGLEKDETGNYGIVYNTPLLSLYGISDEGFSNPQFIVVLAMGVVLLILVVGTFVLIIYNAFSLSSNSRTKELSILKSLGATPKQIKHSVLYEGFILWLLQSPIGVLIGYGFSYLVIDKVNGILQKTANYSNMTIEFSWLVVVFSLMISLVTVLISAYIPARRMSKIPAVEGINQNHVKIKNKKNYLIASKVFGIEGEIAKRQSLANKKSLRTAMVSLSLCLILIISYLNIISIYNFAESKNTQLTNYDMTVNLNIMDEPDNNMVQKIMSLPEIQKNVIRRKVRTTTSVKKTQESVVFSELGGFSSVSNSKYNIVKDDNNFKIVVNLVGLDNESFKTYCQDINVDYEKYYVKDEPLGILEDNTYHQDENSKDVQKIAMLNIKSGSSMEISEKEFASTDGDYKFSLKIGDTTDKIPGEFNSSRYSVSMIIPMERYEQIVSHFSPERILETNMMSIDLLVGERNANIAKEKMETIINNYLGSEDYSIWSLKEDKEHDELVQKSISIIIYAIAIMIGFIGIFNTISTISNNLQIHKREYAMLRSVGITPSGLNKVLLLEGISFALKPIILSIPIVFLISGFMLNLTSTTWGEFVLISQKGIIIFYILCMFLSIFLVYWNSSKKLKRENIIDSIKNEVI</sequence>
<organism evidence="9 10">
    <name type="scientific">Vagococcus elongatus</name>
    <dbReference type="NCBI Taxonomy" id="180344"/>
    <lineage>
        <taxon>Bacteria</taxon>
        <taxon>Bacillati</taxon>
        <taxon>Bacillota</taxon>
        <taxon>Bacilli</taxon>
        <taxon>Lactobacillales</taxon>
        <taxon>Enterococcaceae</taxon>
        <taxon>Vagococcus</taxon>
    </lineage>
</organism>
<keyword evidence="5 7" id="KW-0472">Membrane</keyword>
<proteinExistence type="inferred from homology"/>
<feature type="transmembrane region" description="Helical" evidence="7">
    <location>
        <begin position="20"/>
        <end position="44"/>
    </location>
</feature>
<reference evidence="9 10" key="1">
    <citation type="submission" date="2017-05" db="EMBL/GenBank/DDBJ databases">
        <title>Vagococcus spp. assemblies.</title>
        <authorList>
            <person name="Gulvik C.A."/>
        </authorList>
    </citation>
    <scope>NUCLEOTIDE SEQUENCE [LARGE SCALE GENOMIC DNA]</scope>
    <source>
        <strain evidence="9 10">CCUG 51432</strain>
    </source>
</reference>
<evidence type="ECO:0000256" key="2">
    <source>
        <dbReference type="ARBA" id="ARBA00022475"/>
    </source>
</evidence>
<evidence type="ECO:0000256" key="1">
    <source>
        <dbReference type="ARBA" id="ARBA00004651"/>
    </source>
</evidence>
<comment type="similarity">
    <text evidence="6">Belongs to the ABC-4 integral membrane protein family.</text>
</comment>
<evidence type="ECO:0000256" key="5">
    <source>
        <dbReference type="ARBA" id="ARBA00023136"/>
    </source>
</evidence>
<feature type="transmembrane region" description="Helical" evidence="7">
    <location>
        <begin position="793"/>
        <end position="819"/>
    </location>
</feature>
<feature type="transmembrane region" description="Helical" evidence="7">
    <location>
        <begin position="745"/>
        <end position="772"/>
    </location>
</feature>
<evidence type="ECO:0000256" key="6">
    <source>
        <dbReference type="ARBA" id="ARBA00038076"/>
    </source>
</evidence>
<dbReference type="GO" id="GO:0022857">
    <property type="term" value="F:transmembrane transporter activity"/>
    <property type="evidence" value="ECO:0007669"/>
    <property type="project" value="TreeGrafter"/>
</dbReference>
<keyword evidence="3 7" id="KW-0812">Transmembrane</keyword>
<feature type="transmembrane region" description="Helical" evidence="7">
    <location>
        <begin position="452"/>
        <end position="476"/>
    </location>
</feature>
<accession>A0A430ALR8</accession>
<evidence type="ECO:0000256" key="7">
    <source>
        <dbReference type="SAM" id="Phobius"/>
    </source>
</evidence>
<comment type="subcellular location">
    <subcellularLocation>
        <location evidence="1">Cell membrane</location>
        <topology evidence="1">Multi-pass membrane protein</topology>
    </subcellularLocation>
</comment>
<dbReference type="InterPro" id="IPR050250">
    <property type="entry name" value="Macrolide_Exporter_MacB"/>
</dbReference>
<feature type="transmembrane region" description="Helical" evidence="7">
    <location>
        <begin position="378"/>
        <end position="400"/>
    </location>
</feature>
<dbReference type="InterPro" id="IPR003838">
    <property type="entry name" value="ABC3_permease_C"/>
</dbReference>
<dbReference type="OrthoDB" id="9793166at2"/>
<keyword evidence="4 7" id="KW-1133">Transmembrane helix</keyword>
<dbReference type="PANTHER" id="PTHR30572:SF4">
    <property type="entry name" value="ABC TRANSPORTER PERMEASE YTRF"/>
    <property type="match status" value="1"/>
</dbReference>
<feature type="domain" description="ABC3 transporter permease C-terminal" evidence="8">
    <location>
        <begin position="286"/>
        <end position="409"/>
    </location>
</feature>
<dbReference type="RefSeq" id="WP_126810144.1">
    <property type="nucleotide sequence ID" value="NZ_NGKA01000033.1"/>
</dbReference>
<comment type="caution">
    <text evidence="9">The sequence shown here is derived from an EMBL/GenBank/DDBJ whole genome shotgun (WGS) entry which is preliminary data.</text>
</comment>
<feature type="transmembrane region" description="Helical" evidence="7">
    <location>
        <begin position="277"/>
        <end position="303"/>
    </location>
</feature>
<evidence type="ECO:0000256" key="4">
    <source>
        <dbReference type="ARBA" id="ARBA00022989"/>
    </source>
</evidence>
<evidence type="ECO:0000313" key="10">
    <source>
        <dbReference type="Proteomes" id="UP000287605"/>
    </source>
</evidence>
<evidence type="ECO:0000259" key="8">
    <source>
        <dbReference type="Pfam" id="PF02687"/>
    </source>
</evidence>
<dbReference type="PANTHER" id="PTHR30572">
    <property type="entry name" value="MEMBRANE COMPONENT OF TRANSPORTER-RELATED"/>
    <property type="match status" value="1"/>
</dbReference>
<dbReference type="AlphaFoldDB" id="A0A430ALR8"/>
<feature type="domain" description="ABC3 transporter permease C-terminal" evidence="8">
    <location>
        <begin position="749"/>
        <end position="866"/>
    </location>
</feature>
<dbReference type="Pfam" id="PF02687">
    <property type="entry name" value="FtsX"/>
    <property type="match status" value="2"/>
</dbReference>
<feature type="transmembrane region" description="Helical" evidence="7">
    <location>
        <begin position="336"/>
        <end position="358"/>
    </location>
</feature>
<dbReference type="Proteomes" id="UP000287605">
    <property type="component" value="Unassembled WGS sequence"/>
</dbReference>
<keyword evidence="10" id="KW-1185">Reference proteome</keyword>